<proteinExistence type="predicted"/>
<comment type="caution">
    <text evidence="2">The sequence shown here is derived from an EMBL/GenBank/DDBJ whole genome shotgun (WGS) entry which is preliminary data.</text>
</comment>
<dbReference type="InterPro" id="IPR007278">
    <property type="entry name" value="DUF397"/>
</dbReference>
<protein>
    <recommendedName>
        <fullName evidence="1">DUF397 domain-containing protein</fullName>
    </recommendedName>
</protein>
<dbReference type="AlphaFoldDB" id="A0A918ALF3"/>
<reference evidence="2" key="2">
    <citation type="submission" date="2020-09" db="EMBL/GenBank/DDBJ databases">
        <authorList>
            <person name="Sun Q."/>
            <person name="Ohkuma M."/>
        </authorList>
    </citation>
    <scope>NUCLEOTIDE SEQUENCE</scope>
    <source>
        <strain evidence="2">JCM 3313</strain>
    </source>
</reference>
<keyword evidence="3" id="KW-1185">Reference proteome</keyword>
<organism evidence="2 3">
    <name type="scientific">Saccharothrix coeruleofusca</name>
    <dbReference type="NCBI Taxonomy" id="33919"/>
    <lineage>
        <taxon>Bacteria</taxon>
        <taxon>Bacillati</taxon>
        <taxon>Actinomycetota</taxon>
        <taxon>Actinomycetes</taxon>
        <taxon>Pseudonocardiales</taxon>
        <taxon>Pseudonocardiaceae</taxon>
        <taxon>Saccharothrix</taxon>
    </lineage>
</organism>
<dbReference type="EMBL" id="BMRG01000005">
    <property type="protein sequence ID" value="GGP56840.1"/>
    <property type="molecule type" value="Genomic_DNA"/>
</dbReference>
<dbReference type="Pfam" id="PF04149">
    <property type="entry name" value="DUF397"/>
    <property type="match status" value="1"/>
</dbReference>
<dbReference type="Proteomes" id="UP000639606">
    <property type="component" value="Unassembled WGS sequence"/>
</dbReference>
<dbReference type="RefSeq" id="WP_189223998.1">
    <property type="nucleotide sequence ID" value="NZ_BMRG01000005.1"/>
</dbReference>
<sequence length="57" mass="6362">MTSTGTTWRKSSRSQNQGACVECAVTTTRVGVRDSKNPTPTLDFPRSAWTDFLRAQR</sequence>
<accession>A0A918ALF3</accession>
<name>A0A918ALF3_9PSEU</name>
<reference evidence="2" key="1">
    <citation type="journal article" date="2014" name="Int. J. Syst. Evol. Microbiol.">
        <title>Complete genome sequence of Corynebacterium casei LMG S-19264T (=DSM 44701T), isolated from a smear-ripened cheese.</title>
        <authorList>
            <consortium name="US DOE Joint Genome Institute (JGI-PGF)"/>
            <person name="Walter F."/>
            <person name="Albersmeier A."/>
            <person name="Kalinowski J."/>
            <person name="Ruckert C."/>
        </authorList>
    </citation>
    <scope>NUCLEOTIDE SEQUENCE</scope>
    <source>
        <strain evidence="2">JCM 3313</strain>
    </source>
</reference>
<evidence type="ECO:0000259" key="1">
    <source>
        <dbReference type="Pfam" id="PF04149"/>
    </source>
</evidence>
<evidence type="ECO:0000313" key="3">
    <source>
        <dbReference type="Proteomes" id="UP000639606"/>
    </source>
</evidence>
<gene>
    <name evidence="2" type="ORF">GCM10010185_31350</name>
</gene>
<evidence type="ECO:0000313" key="2">
    <source>
        <dbReference type="EMBL" id="GGP56840.1"/>
    </source>
</evidence>
<feature type="domain" description="DUF397" evidence="1">
    <location>
        <begin position="7"/>
        <end position="55"/>
    </location>
</feature>